<reference evidence="2 3" key="2">
    <citation type="journal article" date="2018" name="Int. J. Syst. Evol. Microbiol.">
        <title>Marinobacterium aestuarii sp. nov., a benzene-degrading marine bacterium isolated from estuary sediment.</title>
        <authorList>
            <person name="Bae S.S."/>
            <person name="Jung J."/>
            <person name="Chung D."/>
            <person name="Baek K."/>
        </authorList>
    </citation>
    <scope>NUCLEOTIDE SEQUENCE [LARGE SCALE GENOMIC DNA]</scope>
    <source>
        <strain evidence="2 3">ST58-10</strain>
    </source>
</reference>
<gene>
    <name evidence="2" type="ORF">A8C75_04765</name>
</gene>
<accession>A0A1A9EW47</accession>
<reference evidence="3" key="1">
    <citation type="submission" date="2016-05" db="EMBL/GenBank/DDBJ databases">
        <authorList>
            <person name="Baek K."/>
            <person name="Yang S.-J."/>
        </authorList>
    </citation>
    <scope>NUCLEOTIDE SEQUENCE [LARGE SCALE GENOMIC DNA]</scope>
    <source>
        <strain evidence="3">ST58-10</strain>
    </source>
</reference>
<dbReference type="Proteomes" id="UP000078070">
    <property type="component" value="Chromosome"/>
</dbReference>
<proteinExistence type="predicted"/>
<dbReference type="KEGG" id="mars:A8C75_04765"/>
<name>A0A1A9EW47_9GAMM</name>
<feature type="region of interest" description="Disordered" evidence="1">
    <location>
        <begin position="34"/>
        <end position="65"/>
    </location>
</feature>
<dbReference type="RefSeq" id="WP_067378861.1">
    <property type="nucleotide sequence ID" value="NZ_CP015839.1"/>
</dbReference>
<keyword evidence="3" id="KW-1185">Reference proteome</keyword>
<evidence type="ECO:0000313" key="3">
    <source>
        <dbReference type="Proteomes" id="UP000078070"/>
    </source>
</evidence>
<dbReference type="STRING" id="1821621.A8C75_04765"/>
<evidence type="ECO:0000313" key="2">
    <source>
        <dbReference type="EMBL" id="ANG61861.1"/>
    </source>
</evidence>
<dbReference type="OrthoDB" id="6089782at2"/>
<dbReference type="AlphaFoldDB" id="A0A1A9EW47"/>
<organism evidence="2 3">
    <name type="scientific">Marinobacterium aestuarii</name>
    <dbReference type="NCBI Taxonomy" id="1821621"/>
    <lineage>
        <taxon>Bacteria</taxon>
        <taxon>Pseudomonadati</taxon>
        <taxon>Pseudomonadota</taxon>
        <taxon>Gammaproteobacteria</taxon>
        <taxon>Oceanospirillales</taxon>
        <taxon>Oceanospirillaceae</taxon>
        <taxon>Marinobacterium</taxon>
    </lineage>
</organism>
<sequence>MNVTSAPQSGLLGLNRGIDNVQKVAGDMIGSGKADKAELASGRTPDEVAETSASSGHQAPTTQVVSAVKESNDLEGVLGAIIDTHA</sequence>
<dbReference type="EMBL" id="CP015839">
    <property type="protein sequence ID" value="ANG61861.1"/>
    <property type="molecule type" value="Genomic_DNA"/>
</dbReference>
<evidence type="ECO:0000256" key="1">
    <source>
        <dbReference type="SAM" id="MobiDB-lite"/>
    </source>
</evidence>
<feature type="compositionally biased region" description="Polar residues" evidence="1">
    <location>
        <begin position="51"/>
        <end position="65"/>
    </location>
</feature>
<protein>
    <submittedName>
        <fullName evidence="2">Uncharacterized protein</fullName>
    </submittedName>
</protein>